<protein>
    <recommendedName>
        <fullName evidence="4">Lysozyme g</fullName>
        <ecNumber evidence="3">3.2.1.17</ecNumber>
    </recommendedName>
    <alternativeName>
        <fullName evidence="7">1,4-beta-N-acetylmuramidase</fullName>
    </alternativeName>
</protein>
<dbReference type="Gene3D" id="1.10.530.10">
    <property type="match status" value="1"/>
</dbReference>
<dbReference type="PRINTS" id="PR00749">
    <property type="entry name" value="LYSOZYMEG"/>
</dbReference>
<reference evidence="8" key="3">
    <citation type="submission" date="2025-09" db="UniProtKB">
        <authorList>
            <consortium name="Ensembl"/>
        </authorList>
    </citation>
    <scope>IDENTIFICATION</scope>
</reference>
<dbReference type="Bgee" id="ENSACAG00000008339">
    <property type="expression patterns" value="Expressed in adrenal gland and 9 other cell types or tissues"/>
</dbReference>
<dbReference type="Ensembl" id="ENSACAT00000008334.4">
    <property type="protein sequence ID" value="ENSACAP00000008159.4"/>
    <property type="gene ID" value="ENSACAG00000008339.4"/>
</dbReference>
<dbReference type="SUPFAM" id="SSF53955">
    <property type="entry name" value="Lysozyme-like"/>
    <property type="match status" value="1"/>
</dbReference>
<dbReference type="InParanoid" id="H9GDR9"/>
<keyword evidence="5" id="KW-0929">Antimicrobial</keyword>
<dbReference type="InterPro" id="IPR002152">
    <property type="entry name" value="Glyco_hydro_23"/>
</dbReference>
<evidence type="ECO:0000256" key="7">
    <source>
        <dbReference type="ARBA" id="ARBA00031262"/>
    </source>
</evidence>
<comment type="similarity">
    <text evidence="2">Belongs to the glycosyl hydrolase 23 family.</text>
</comment>
<accession>H9GDR9</accession>
<dbReference type="GO" id="GO:0009253">
    <property type="term" value="P:peptidoglycan catabolic process"/>
    <property type="evidence" value="ECO:0007669"/>
    <property type="project" value="InterPro"/>
</dbReference>
<dbReference type="GO" id="GO:0042742">
    <property type="term" value="P:defense response to bacterium"/>
    <property type="evidence" value="ECO:0007669"/>
    <property type="project" value="UniProtKB-KW"/>
</dbReference>
<dbReference type="EC" id="3.2.1.17" evidence="3"/>
<dbReference type="GO" id="GO:0031640">
    <property type="term" value="P:killing of cells of another organism"/>
    <property type="evidence" value="ECO:0007669"/>
    <property type="project" value="UniProtKB-KW"/>
</dbReference>
<keyword evidence="6" id="KW-0326">Glycosidase</keyword>
<evidence type="ECO:0000256" key="5">
    <source>
        <dbReference type="ARBA" id="ARBA00022638"/>
    </source>
</evidence>
<evidence type="ECO:0000313" key="8">
    <source>
        <dbReference type="Ensembl" id="ENSACAP00000008159.4"/>
    </source>
</evidence>
<name>H9GDR9_ANOCA</name>
<keyword evidence="6" id="KW-0378">Hydrolase</keyword>
<dbReference type="InterPro" id="IPR023346">
    <property type="entry name" value="Lysozyme-like_dom_sf"/>
</dbReference>
<evidence type="ECO:0000256" key="1">
    <source>
        <dbReference type="ARBA" id="ARBA00000632"/>
    </source>
</evidence>
<evidence type="ECO:0000313" key="9">
    <source>
        <dbReference type="Proteomes" id="UP000001646"/>
    </source>
</evidence>
<dbReference type="PANTHER" id="PTHR31698:SF8">
    <property type="entry name" value="LYSOZYME G-RELATED"/>
    <property type="match status" value="1"/>
</dbReference>
<keyword evidence="9" id="KW-1185">Reference proteome</keyword>
<evidence type="ECO:0000256" key="6">
    <source>
        <dbReference type="ARBA" id="ARBA00023295"/>
    </source>
</evidence>
<dbReference type="HOGENOM" id="CLU_2297898_0_0_1"/>
<proteinExistence type="inferred from homology"/>
<evidence type="ECO:0000256" key="2">
    <source>
        <dbReference type="ARBA" id="ARBA00008902"/>
    </source>
</evidence>
<dbReference type="GeneTree" id="ENSGT00390000017614"/>
<comment type="catalytic activity">
    <reaction evidence="1">
        <text>Hydrolysis of (1-&gt;4)-beta-linkages between N-acetylmuramic acid and N-acetyl-D-glucosamine residues in a peptidoglycan and between N-acetyl-D-glucosamine residues in chitodextrins.</text>
        <dbReference type="EC" id="3.2.1.17"/>
    </reaction>
</comment>
<organism evidence="8 9">
    <name type="scientific">Anolis carolinensis</name>
    <name type="common">Green anole</name>
    <name type="synonym">American chameleon</name>
    <dbReference type="NCBI Taxonomy" id="28377"/>
    <lineage>
        <taxon>Eukaryota</taxon>
        <taxon>Metazoa</taxon>
        <taxon>Chordata</taxon>
        <taxon>Craniata</taxon>
        <taxon>Vertebrata</taxon>
        <taxon>Euteleostomi</taxon>
        <taxon>Lepidosauria</taxon>
        <taxon>Squamata</taxon>
        <taxon>Bifurcata</taxon>
        <taxon>Unidentata</taxon>
        <taxon>Episquamata</taxon>
        <taxon>Toxicofera</taxon>
        <taxon>Iguania</taxon>
        <taxon>Dactyloidae</taxon>
        <taxon>Anolis</taxon>
    </lineage>
</organism>
<dbReference type="GO" id="GO:0003796">
    <property type="term" value="F:lysozyme activity"/>
    <property type="evidence" value="ECO:0007669"/>
    <property type="project" value="UniProtKB-EC"/>
</dbReference>
<evidence type="ECO:0000256" key="3">
    <source>
        <dbReference type="ARBA" id="ARBA00012732"/>
    </source>
</evidence>
<dbReference type="PANTHER" id="PTHR31698">
    <property type="entry name" value="LYSOZYME G FAMILY MEMBER"/>
    <property type="match status" value="1"/>
</dbReference>
<dbReference type="Proteomes" id="UP000001646">
    <property type="component" value="Unplaced"/>
</dbReference>
<evidence type="ECO:0000256" key="4">
    <source>
        <dbReference type="ARBA" id="ARBA00016485"/>
    </source>
</evidence>
<sequence>MLACAYGNIIHVDTTGASAETGKQEGLSYGGVPASEKNAERDLKNLEKYKTKIMNVSRKTGIDPALIAAIISRESHAGTLLKNGWGDHGNGFGLKQVKMLY</sequence>
<dbReference type="AlphaFoldDB" id="H9GDR9"/>
<reference evidence="8" key="2">
    <citation type="submission" date="2025-08" db="UniProtKB">
        <authorList>
            <consortium name="Ensembl"/>
        </authorList>
    </citation>
    <scope>IDENTIFICATION</scope>
</reference>
<keyword evidence="5" id="KW-0081">Bacteriolytic enzyme</keyword>
<reference evidence="8" key="1">
    <citation type="submission" date="2009-12" db="EMBL/GenBank/DDBJ databases">
        <title>The Genome Sequence of Anolis carolinensis (Green Anole Lizard).</title>
        <authorList>
            <consortium name="The Genome Sequencing Platform"/>
            <person name="Di Palma F."/>
            <person name="Alfoldi J."/>
            <person name="Heiman D."/>
            <person name="Young S."/>
            <person name="Grabherr M."/>
            <person name="Johnson J."/>
            <person name="Lander E.S."/>
            <person name="Lindblad-Toh K."/>
        </authorList>
    </citation>
    <scope>NUCLEOTIDE SEQUENCE [LARGE SCALE GENOMIC DNA]</scope>
    <source>
        <strain evidence="8">JBL SC #1</strain>
    </source>
</reference>
<dbReference type="eggNOG" id="ENOG502RZXI">
    <property type="taxonomic scope" value="Eukaryota"/>
</dbReference>